<organism evidence="1 2">
    <name type="scientific">Nocardia elegans</name>
    <dbReference type="NCBI Taxonomy" id="300029"/>
    <lineage>
        <taxon>Bacteria</taxon>
        <taxon>Bacillati</taxon>
        <taxon>Actinomycetota</taxon>
        <taxon>Actinomycetes</taxon>
        <taxon>Mycobacteriales</taxon>
        <taxon>Nocardiaceae</taxon>
        <taxon>Nocardia</taxon>
    </lineage>
</organism>
<comment type="caution">
    <text evidence="1">The sequence shown here is derived from an EMBL/GenBank/DDBJ whole genome shotgun (WGS) entry which is preliminary data.</text>
</comment>
<reference evidence="1 2" key="1">
    <citation type="submission" date="2024-10" db="EMBL/GenBank/DDBJ databases">
        <title>The Natural Products Discovery Center: Release of the First 8490 Sequenced Strains for Exploring Actinobacteria Biosynthetic Diversity.</title>
        <authorList>
            <person name="Kalkreuter E."/>
            <person name="Kautsar S.A."/>
            <person name="Yang D."/>
            <person name="Bader C.D."/>
            <person name="Teijaro C.N."/>
            <person name="Fluegel L."/>
            <person name="Davis C.M."/>
            <person name="Simpson J.R."/>
            <person name="Lauterbach L."/>
            <person name="Steele A.D."/>
            <person name="Gui C."/>
            <person name="Meng S."/>
            <person name="Li G."/>
            <person name="Viehrig K."/>
            <person name="Ye F."/>
            <person name="Su P."/>
            <person name="Kiefer A.F."/>
            <person name="Nichols A."/>
            <person name="Cepeda A.J."/>
            <person name="Yan W."/>
            <person name="Fan B."/>
            <person name="Jiang Y."/>
            <person name="Adhikari A."/>
            <person name="Zheng C.-J."/>
            <person name="Schuster L."/>
            <person name="Cowan T.M."/>
            <person name="Smanski M.J."/>
            <person name="Chevrette M.G."/>
            <person name="De Carvalho L.P.S."/>
            <person name="Shen B."/>
        </authorList>
    </citation>
    <scope>NUCLEOTIDE SEQUENCE [LARGE SCALE GENOMIC DNA]</scope>
    <source>
        <strain evidence="1 2">NPDC001867</strain>
    </source>
</reference>
<name>A0ABW6TLH7_9NOCA</name>
<protein>
    <submittedName>
        <fullName evidence="1">Uncharacterized protein</fullName>
    </submittedName>
</protein>
<dbReference type="RefSeq" id="WP_387132105.1">
    <property type="nucleotide sequence ID" value="NZ_JBIATK010000012.1"/>
</dbReference>
<evidence type="ECO:0000313" key="2">
    <source>
        <dbReference type="Proteomes" id="UP001602089"/>
    </source>
</evidence>
<evidence type="ECO:0000313" key="1">
    <source>
        <dbReference type="EMBL" id="MFF4026991.1"/>
    </source>
</evidence>
<sequence>MSLNDQIGDCTGAGAGHFAQAINWYGQHKDAPVSDADVLAFYEAISGYQPGKSATDVGATLQDALKQWHQVGIGGNKIAAYAQIKASDLATIRACISLFGGVYVGMNFPASAMDQFNKGQEWTVVSRSRIEGGHCITLGTYDSTSFAGVTWGAVQKMTVDFVQRYIDEFWVPIDLDWLTAQGVSPAAIDGATLNADYQALTGQPGPFPVITPAPTPNPAPTPAPATNADAALLAAFTTWKTAKGL</sequence>
<dbReference type="Proteomes" id="UP001602089">
    <property type="component" value="Unassembled WGS sequence"/>
</dbReference>
<keyword evidence="2" id="KW-1185">Reference proteome</keyword>
<dbReference type="EMBL" id="JBIATK010000012">
    <property type="protein sequence ID" value="MFF4026991.1"/>
    <property type="molecule type" value="Genomic_DNA"/>
</dbReference>
<accession>A0ABW6TLH7</accession>
<proteinExistence type="predicted"/>
<gene>
    <name evidence="1" type="ORF">ACFYY5_29500</name>
</gene>